<dbReference type="STRING" id="560819.SAMN05428998_14527"/>
<proteinExistence type="predicted"/>
<name>A0A1Y6CQG7_9PROT</name>
<organism evidence="2 3">
    <name type="scientific">Tistlia consotensis USBA 355</name>
    <dbReference type="NCBI Taxonomy" id="560819"/>
    <lineage>
        <taxon>Bacteria</taxon>
        <taxon>Pseudomonadati</taxon>
        <taxon>Pseudomonadota</taxon>
        <taxon>Alphaproteobacteria</taxon>
        <taxon>Rhodospirillales</taxon>
        <taxon>Rhodovibrionaceae</taxon>
        <taxon>Tistlia</taxon>
    </lineage>
</organism>
<reference evidence="2 3" key="1">
    <citation type="submission" date="2017-04" db="EMBL/GenBank/DDBJ databases">
        <authorList>
            <person name="Afonso C.L."/>
            <person name="Miller P.J."/>
            <person name="Scott M.A."/>
            <person name="Spackman E."/>
            <person name="Goraichik I."/>
            <person name="Dimitrov K.M."/>
            <person name="Suarez D.L."/>
            <person name="Swayne D.E."/>
        </authorList>
    </citation>
    <scope>NUCLEOTIDE SEQUENCE [LARGE SCALE GENOMIC DNA]</scope>
    <source>
        <strain evidence="2 3">USBA 355</strain>
    </source>
</reference>
<keyword evidence="2" id="KW-0808">Transferase</keyword>
<keyword evidence="3" id="KW-1185">Reference proteome</keyword>
<gene>
    <name evidence="2" type="ORF">SAMN05428998_14527</name>
</gene>
<dbReference type="Gene3D" id="3.30.460.40">
    <property type="match status" value="1"/>
</dbReference>
<dbReference type="InterPro" id="IPR014942">
    <property type="entry name" value="AbiEii"/>
</dbReference>
<dbReference type="Pfam" id="PF08843">
    <property type="entry name" value="AbiEii"/>
    <property type="match status" value="1"/>
</dbReference>
<dbReference type="EMBL" id="FWZX01000045">
    <property type="protein sequence ID" value="SMF82098.1"/>
    <property type="molecule type" value="Genomic_DNA"/>
</dbReference>
<protein>
    <submittedName>
        <fullName evidence="2">Nucleotidyl transferase AbiEii toxin, Type IV TA system</fullName>
    </submittedName>
</protein>
<feature type="region of interest" description="Disordered" evidence="1">
    <location>
        <begin position="221"/>
        <end position="244"/>
    </location>
</feature>
<evidence type="ECO:0000313" key="2">
    <source>
        <dbReference type="EMBL" id="SMF82098.1"/>
    </source>
</evidence>
<dbReference type="RefSeq" id="WP_085126827.1">
    <property type="nucleotide sequence ID" value="NZ_FWZX01000045.1"/>
</dbReference>
<evidence type="ECO:0000313" key="3">
    <source>
        <dbReference type="Proteomes" id="UP000192917"/>
    </source>
</evidence>
<accession>A0A1Y6CQG7</accession>
<dbReference type="Proteomes" id="UP000192917">
    <property type="component" value="Unassembled WGS sequence"/>
</dbReference>
<dbReference type="AlphaFoldDB" id="A0A1Y6CQG7"/>
<sequence length="338" mass="36805">MANSKPGWLQLLETAEEILERAQQDSGQGIDWTLGGGTAIALQLGHRLSHDVDLFLDRPEFLAALSPRINDAAAASTDRYREDARSLRLEYPAGEIDFIAAPRRLETLPPAARSIDGREVLVDHPAEVVAKKIAWRAQNFMARDVFDLAVVLEHCPEARALLLREAAAQLPRLEARLAVLRERPGVVGEAVSPLPGFESYVERAPTIVTEFLGEARRSIDPVQRPAPAGQSGRFDPARPESWWATGPLEEDDAQSAERERILLAARRLAPQALKDLHAALLPQADADYRAFKEGRISAAEAAPAVLAENALREVAGERGIALSSGRAAAARSAPSRKR</sequence>
<dbReference type="GO" id="GO:0016740">
    <property type="term" value="F:transferase activity"/>
    <property type="evidence" value="ECO:0007669"/>
    <property type="project" value="UniProtKB-KW"/>
</dbReference>
<evidence type="ECO:0000256" key="1">
    <source>
        <dbReference type="SAM" id="MobiDB-lite"/>
    </source>
</evidence>